<dbReference type="InterPro" id="IPR036047">
    <property type="entry name" value="F-box-like_dom_sf"/>
</dbReference>
<comment type="caution">
    <text evidence="2">The sequence shown here is derived from an EMBL/GenBank/DDBJ whole genome shotgun (WGS) entry which is preliminary data.</text>
</comment>
<protein>
    <recommendedName>
        <fullName evidence="1">F-box domain-containing protein</fullName>
    </recommendedName>
</protein>
<dbReference type="AlphaFoldDB" id="A0A2R6NNQ6"/>
<proteinExistence type="predicted"/>
<dbReference type="Proteomes" id="UP000186601">
    <property type="component" value="Unassembled WGS sequence"/>
</dbReference>
<name>A0A2R6NNQ6_9APHY</name>
<evidence type="ECO:0000313" key="3">
    <source>
        <dbReference type="Proteomes" id="UP000186601"/>
    </source>
</evidence>
<dbReference type="Pfam" id="PF12937">
    <property type="entry name" value="F-box-like"/>
    <property type="match status" value="1"/>
</dbReference>
<organism evidence="2 3">
    <name type="scientific">Hermanssonia centrifuga</name>
    <dbReference type="NCBI Taxonomy" id="98765"/>
    <lineage>
        <taxon>Eukaryota</taxon>
        <taxon>Fungi</taxon>
        <taxon>Dikarya</taxon>
        <taxon>Basidiomycota</taxon>
        <taxon>Agaricomycotina</taxon>
        <taxon>Agaricomycetes</taxon>
        <taxon>Polyporales</taxon>
        <taxon>Meruliaceae</taxon>
        <taxon>Hermanssonia</taxon>
    </lineage>
</organism>
<evidence type="ECO:0000313" key="2">
    <source>
        <dbReference type="EMBL" id="PSR73676.1"/>
    </source>
</evidence>
<dbReference type="SUPFAM" id="SSF81383">
    <property type="entry name" value="F-box domain"/>
    <property type="match status" value="1"/>
</dbReference>
<sequence length="363" mass="39187">MSLAALPVELLEAIFEPLPPATLVALACTSADLYLTASRFLYRDLSISSYARNLTAVATLASQSHLALLVRSFTITLDDGEEHADDEYYSLLHQAVARMQELTSLEVHIDANSSWVLDALPLQTKPYSRLQHFASSFPLDTHTASFLLRTPSLQSLQLAPSSDYVTLVSSAIPLLTTYTGPPCLLAQLLPSRPVSSLHLSGDLSLDDIEHLAVASGAPIPALSGAGPEYGQTANGDTGVIAKIETLSTITSASPVAVIEALAKACPGLVCLRVITTCAFWETPDVAFYTQVASILSSLPSLSAFELSGMHWEFRPKSSPAADKTCTEKEWVSPPVTPRPIDVDLLEAQDRDFDFDEAFMEWAY</sequence>
<dbReference type="EMBL" id="MLYV02001069">
    <property type="protein sequence ID" value="PSR73676.1"/>
    <property type="molecule type" value="Genomic_DNA"/>
</dbReference>
<keyword evidence="3" id="KW-1185">Reference proteome</keyword>
<dbReference type="PROSITE" id="PS50181">
    <property type="entry name" value="FBOX"/>
    <property type="match status" value="1"/>
</dbReference>
<gene>
    <name evidence="2" type="ORF">PHLCEN_2v10595</name>
</gene>
<feature type="domain" description="F-box" evidence="1">
    <location>
        <begin position="1"/>
        <end position="45"/>
    </location>
</feature>
<evidence type="ECO:0000259" key="1">
    <source>
        <dbReference type="PROSITE" id="PS50181"/>
    </source>
</evidence>
<accession>A0A2R6NNQ6</accession>
<dbReference type="STRING" id="98765.A0A2R6NNQ6"/>
<dbReference type="OrthoDB" id="613763at2759"/>
<dbReference type="InterPro" id="IPR001810">
    <property type="entry name" value="F-box_dom"/>
</dbReference>
<reference evidence="2 3" key="1">
    <citation type="submission" date="2018-02" db="EMBL/GenBank/DDBJ databases">
        <title>Genome sequence of the basidiomycete white-rot fungus Phlebia centrifuga.</title>
        <authorList>
            <person name="Granchi Z."/>
            <person name="Peng M."/>
            <person name="de Vries R.P."/>
            <person name="Hilden K."/>
            <person name="Makela M.R."/>
            <person name="Grigoriev I."/>
            <person name="Riley R."/>
        </authorList>
    </citation>
    <scope>NUCLEOTIDE SEQUENCE [LARGE SCALE GENOMIC DNA]</scope>
    <source>
        <strain evidence="2 3">FBCC195</strain>
    </source>
</reference>